<organism evidence="1 2">
    <name type="scientific">Entomophthora muscae</name>
    <dbReference type="NCBI Taxonomy" id="34485"/>
    <lineage>
        <taxon>Eukaryota</taxon>
        <taxon>Fungi</taxon>
        <taxon>Fungi incertae sedis</taxon>
        <taxon>Zoopagomycota</taxon>
        <taxon>Entomophthoromycotina</taxon>
        <taxon>Entomophthoromycetes</taxon>
        <taxon>Entomophthorales</taxon>
        <taxon>Entomophthoraceae</taxon>
        <taxon>Entomophthora</taxon>
    </lineage>
</organism>
<comment type="caution">
    <text evidence="1">The sequence shown here is derived from an EMBL/GenBank/DDBJ whole genome shotgun (WGS) entry which is preliminary data.</text>
</comment>
<evidence type="ECO:0000313" key="2">
    <source>
        <dbReference type="Proteomes" id="UP001165960"/>
    </source>
</evidence>
<reference evidence="1" key="1">
    <citation type="submission" date="2022-04" db="EMBL/GenBank/DDBJ databases">
        <title>Genome of the entomopathogenic fungus Entomophthora muscae.</title>
        <authorList>
            <person name="Elya C."/>
            <person name="Lovett B.R."/>
            <person name="Lee E."/>
            <person name="Macias A.M."/>
            <person name="Hajek A.E."/>
            <person name="De Bivort B.L."/>
            <person name="Kasson M.T."/>
            <person name="De Fine Licht H.H."/>
            <person name="Stajich J.E."/>
        </authorList>
    </citation>
    <scope>NUCLEOTIDE SEQUENCE</scope>
    <source>
        <strain evidence="1">Berkeley</strain>
    </source>
</reference>
<dbReference type="EMBL" id="QTSX02005758">
    <property type="protein sequence ID" value="KAJ9057878.1"/>
    <property type="molecule type" value="Genomic_DNA"/>
</dbReference>
<proteinExistence type="predicted"/>
<protein>
    <submittedName>
        <fullName evidence="1">Uncharacterized protein</fullName>
    </submittedName>
</protein>
<keyword evidence="2" id="KW-1185">Reference proteome</keyword>
<evidence type="ECO:0000313" key="1">
    <source>
        <dbReference type="EMBL" id="KAJ9057878.1"/>
    </source>
</evidence>
<dbReference type="Proteomes" id="UP001165960">
    <property type="component" value="Unassembled WGS sequence"/>
</dbReference>
<gene>
    <name evidence="1" type="ORF">DSO57_1018200</name>
</gene>
<sequence>MATFLEKFKGLSIHQVSKIVKIREERQDCTYIFVNTAIHHVLISPSVGHFKDESLAFAFASQNELITESGSSIVWFLDPAQLTCSTNAGGK</sequence>
<accession>A0ACC2S6J8</accession>
<name>A0ACC2S6J8_9FUNG</name>